<dbReference type="Pfam" id="PF14534">
    <property type="entry name" value="DUF4440"/>
    <property type="match status" value="1"/>
</dbReference>
<name>A0ABV7M375_9GAMM</name>
<organism evidence="2 3">
    <name type="scientific">Modicisalibacter luteus</name>
    <dbReference type="NCBI Taxonomy" id="453962"/>
    <lineage>
        <taxon>Bacteria</taxon>
        <taxon>Pseudomonadati</taxon>
        <taxon>Pseudomonadota</taxon>
        <taxon>Gammaproteobacteria</taxon>
        <taxon>Oceanospirillales</taxon>
        <taxon>Halomonadaceae</taxon>
        <taxon>Modicisalibacter</taxon>
    </lineage>
</organism>
<comment type="caution">
    <text evidence="2">The sequence shown here is derived from an EMBL/GenBank/DDBJ whole genome shotgun (WGS) entry which is preliminary data.</text>
</comment>
<feature type="domain" description="DUF4440" evidence="1">
    <location>
        <begin position="32"/>
        <end position="125"/>
    </location>
</feature>
<sequence>MTLCMHPRSHHGVLRGTVNSPNGVGKVTSLPLVRKSPTKLECLLHAEFEEVSRSGVYLQKEDVLVAFEQANRLPTIHSEAYRLVYADGEIAIITYATACVSEAGTLFNHALRSSTWLQAATNWQLIFHQGTPTEPTLENS</sequence>
<dbReference type="SUPFAM" id="SSF54427">
    <property type="entry name" value="NTF2-like"/>
    <property type="match status" value="1"/>
</dbReference>
<gene>
    <name evidence="2" type="ORF">ACFOEI_14870</name>
</gene>
<dbReference type="RefSeq" id="WP_156817353.1">
    <property type="nucleotide sequence ID" value="NZ_BMXD01000001.1"/>
</dbReference>
<reference evidence="3" key="1">
    <citation type="journal article" date="2019" name="Int. J. Syst. Evol. Microbiol.">
        <title>The Global Catalogue of Microorganisms (GCM) 10K type strain sequencing project: providing services to taxonomists for standard genome sequencing and annotation.</title>
        <authorList>
            <consortium name="The Broad Institute Genomics Platform"/>
            <consortium name="The Broad Institute Genome Sequencing Center for Infectious Disease"/>
            <person name="Wu L."/>
            <person name="Ma J."/>
        </authorList>
    </citation>
    <scope>NUCLEOTIDE SEQUENCE [LARGE SCALE GENOMIC DNA]</scope>
    <source>
        <strain evidence="3">KCTC 12847</strain>
    </source>
</reference>
<keyword evidence="3" id="KW-1185">Reference proteome</keyword>
<evidence type="ECO:0000313" key="2">
    <source>
        <dbReference type="EMBL" id="MFC3293337.1"/>
    </source>
</evidence>
<protein>
    <submittedName>
        <fullName evidence="2">DUF4440 domain-containing protein</fullName>
    </submittedName>
</protein>
<dbReference type="InterPro" id="IPR032710">
    <property type="entry name" value="NTF2-like_dom_sf"/>
</dbReference>
<evidence type="ECO:0000313" key="3">
    <source>
        <dbReference type="Proteomes" id="UP001595640"/>
    </source>
</evidence>
<proteinExistence type="predicted"/>
<dbReference type="Proteomes" id="UP001595640">
    <property type="component" value="Unassembled WGS sequence"/>
</dbReference>
<dbReference type="InterPro" id="IPR027843">
    <property type="entry name" value="DUF4440"/>
</dbReference>
<evidence type="ECO:0000259" key="1">
    <source>
        <dbReference type="Pfam" id="PF14534"/>
    </source>
</evidence>
<accession>A0ABV7M375</accession>
<dbReference type="EMBL" id="JBHRUH010000031">
    <property type="protein sequence ID" value="MFC3293337.1"/>
    <property type="molecule type" value="Genomic_DNA"/>
</dbReference>
<dbReference type="Gene3D" id="3.10.450.50">
    <property type="match status" value="1"/>
</dbReference>